<feature type="domain" description="Potassium channel" evidence="2">
    <location>
        <begin position="149"/>
        <end position="203"/>
    </location>
</feature>
<evidence type="ECO:0000313" key="4">
    <source>
        <dbReference type="Proteomes" id="UP001530293"/>
    </source>
</evidence>
<dbReference type="PRINTS" id="PR01463">
    <property type="entry name" value="EAGCHANLFMLY"/>
</dbReference>
<organism evidence="3 4">
    <name type="scientific">Discostella pseudostelligera</name>
    <dbReference type="NCBI Taxonomy" id="259834"/>
    <lineage>
        <taxon>Eukaryota</taxon>
        <taxon>Sar</taxon>
        <taxon>Stramenopiles</taxon>
        <taxon>Ochrophyta</taxon>
        <taxon>Bacillariophyta</taxon>
        <taxon>Coscinodiscophyceae</taxon>
        <taxon>Thalassiosirophycidae</taxon>
        <taxon>Stephanodiscales</taxon>
        <taxon>Stephanodiscaceae</taxon>
        <taxon>Discostella</taxon>
    </lineage>
</organism>
<dbReference type="InterPro" id="IPR013099">
    <property type="entry name" value="K_chnl_dom"/>
</dbReference>
<feature type="transmembrane region" description="Helical" evidence="1">
    <location>
        <begin position="150"/>
        <end position="169"/>
    </location>
</feature>
<dbReference type="GO" id="GO:0016020">
    <property type="term" value="C:membrane"/>
    <property type="evidence" value="ECO:0007669"/>
    <property type="project" value="UniProtKB-SubCell"/>
</dbReference>
<feature type="transmembrane region" description="Helical" evidence="1">
    <location>
        <begin position="175"/>
        <end position="195"/>
    </location>
</feature>
<comment type="caution">
    <text evidence="3">The sequence shown here is derived from an EMBL/GenBank/DDBJ whole genome shotgun (WGS) entry which is preliminary data.</text>
</comment>
<protein>
    <recommendedName>
        <fullName evidence="2">Potassium channel domain-containing protein</fullName>
    </recommendedName>
</protein>
<keyword evidence="1" id="KW-0812">Transmembrane</keyword>
<dbReference type="Pfam" id="PF07885">
    <property type="entry name" value="Ion_trans_2"/>
    <property type="match status" value="1"/>
</dbReference>
<keyword evidence="4" id="KW-1185">Reference proteome</keyword>
<keyword evidence="1" id="KW-1133">Transmembrane helix</keyword>
<dbReference type="Gene3D" id="1.10.287.70">
    <property type="match status" value="1"/>
</dbReference>
<dbReference type="AlphaFoldDB" id="A0ABD3N7V5"/>
<keyword evidence="1" id="KW-0472">Membrane</keyword>
<evidence type="ECO:0000259" key="2">
    <source>
        <dbReference type="Pfam" id="PF07885"/>
    </source>
</evidence>
<dbReference type="Proteomes" id="UP001530293">
    <property type="component" value="Unassembled WGS sequence"/>
</dbReference>
<evidence type="ECO:0000256" key="1">
    <source>
        <dbReference type="SAM" id="Phobius"/>
    </source>
</evidence>
<dbReference type="InterPro" id="IPR050818">
    <property type="entry name" value="KCNH_animal-type"/>
</dbReference>
<evidence type="ECO:0000313" key="3">
    <source>
        <dbReference type="EMBL" id="KAL3771101.1"/>
    </source>
</evidence>
<dbReference type="SUPFAM" id="SSF81324">
    <property type="entry name" value="Voltage-gated potassium channels"/>
    <property type="match status" value="1"/>
</dbReference>
<gene>
    <name evidence="3" type="ORF">ACHAWU_006478</name>
</gene>
<proteinExistence type="predicted"/>
<dbReference type="PANTHER" id="PTHR10217:SF435">
    <property type="entry name" value="POTASSIUM VOLTAGE-GATED CHANNEL PROTEIN EAG"/>
    <property type="match status" value="1"/>
</dbReference>
<dbReference type="EMBL" id="JALLBG020000031">
    <property type="protein sequence ID" value="KAL3771101.1"/>
    <property type="molecule type" value="Genomic_DNA"/>
</dbReference>
<accession>A0ABD3N7V5</accession>
<dbReference type="InterPro" id="IPR003938">
    <property type="entry name" value="K_chnl_volt-dep_EAG/ELK/ERG"/>
</dbReference>
<feature type="transmembrane region" description="Helical" evidence="1">
    <location>
        <begin position="88"/>
        <end position="109"/>
    </location>
</feature>
<name>A0ABD3N7V5_9STRA</name>
<sequence>MVAWYAISERYGGVTFGAGSNVFHREAQRLLKEGKVDVLNSRKLRLFFIFDLFKLLRLPRIKPLMASSEFVLRSWEQMNVEVALTVKFIFMITVVSHWIACTWGFIAYMEAGSFDSSMLDDINWISNWYKTSYVEGGLNPIGWRNALPRYWLCLFWAIQSITSIGYGTIAPVTNAEYICANILMLLCGIFWAYVIGNLVEVVTSMGSINREYSTRMQEANQMMREFTAKDLPESMSNGTSKKRIRRFLTDQQHAARRNNMLLSNNACAFHDAYPTLSILSPELERLSALHLAHPLLETIPYLSSKYLSPEEQAIVALQCVTMEFSALERFVKHPNLGRGLLIFRRGYGIASRFPVSTIERCLSYEDLIGHCLDVDEVLVDNDHCSELRLVYHFVGYTKVLFVPRTVIMSVLETNARAWKECARWRYFMAAFILYSLDYAKKRTEDYQC</sequence>
<reference evidence="3 4" key="1">
    <citation type="submission" date="2024-10" db="EMBL/GenBank/DDBJ databases">
        <title>Updated reference genomes for cyclostephanoid diatoms.</title>
        <authorList>
            <person name="Roberts W.R."/>
            <person name="Alverson A.J."/>
        </authorList>
    </citation>
    <scope>NUCLEOTIDE SEQUENCE [LARGE SCALE GENOMIC DNA]</scope>
    <source>
        <strain evidence="3 4">AJA232-27</strain>
    </source>
</reference>
<dbReference type="PANTHER" id="PTHR10217">
    <property type="entry name" value="VOLTAGE AND LIGAND GATED POTASSIUM CHANNEL"/>
    <property type="match status" value="1"/>
</dbReference>